<dbReference type="EMBL" id="JMIH01000013">
    <property type="protein sequence ID" value="KEO75282.1"/>
    <property type="molecule type" value="Genomic_DNA"/>
</dbReference>
<protein>
    <submittedName>
        <fullName evidence="6">Haloacid dehalogenase</fullName>
    </submittedName>
</protein>
<evidence type="ECO:0000256" key="3">
    <source>
        <dbReference type="ARBA" id="ARBA00022723"/>
    </source>
</evidence>
<dbReference type="InterPro" id="IPR023198">
    <property type="entry name" value="PGP-like_dom2"/>
</dbReference>
<keyword evidence="5" id="KW-0119">Carbohydrate metabolism</keyword>
<organism evidence="6 7">
    <name type="scientific">Anditalea andensis</name>
    <dbReference type="NCBI Taxonomy" id="1048983"/>
    <lineage>
        <taxon>Bacteria</taxon>
        <taxon>Pseudomonadati</taxon>
        <taxon>Bacteroidota</taxon>
        <taxon>Cytophagia</taxon>
        <taxon>Cytophagales</taxon>
        <taxon>Cytophagaceae</taxon>
        <taxon>Anditalea</taxon>
    </lineage>
</organism>
<keyword evidence="4" id="KW-0460">Magnesium</keyword>
<dbReference type="InterPro" id="IPR051600">
    <property type="entry name" value="Beta-PGM-like"/>
</dbReference>
<comment type="caution">
    <text evidence="6">The sequence shown here is derived from an EMBL/GenBank/DDBJ whole genome shotgun (WGS) entry which is preliminary data.</text>
</comment>
<dbReference type="InterPro" id="IPR041492">
    <property type="entry name" value="HAD_2"/>
</dbReference>
<evidence type="ECO:0000313" key="7">
    <source>
        <dbReference type="Proteomes" id="UP000027821"/>
    </source>
</evidence>
<dbReference type="Gene3D" id="3.40.50.1000">
    <property type="entry name" value="HAD superfamily/HAD-like"/>
    <property type="match status" value="1"/>
</dbReference>
<dbReference type="InterPro" id="IPR006439">
    <property type="entry name" value="HAD-SF_hydro_IA"/>
</dbReference>
<evidence type="ECO:0000256" key="4">
    <source>
        <dbReference type="ARBA" id="ARBA00022842"/>
    </source>
</evidence>
<dbReference type="Pfam" id="PF13419">
    <property type="entry name" value="HAD_2"/>
    <property type="match status" value="1"/>
</dbReference>
<accession>A0A074LN05</accession>
<evidence type="ECO:0000256" key="1">
    <source>
        <dbReference type="ARBA" id="ARBA00001946"/>
    </source>
</evidence>
<dbReference type="Gene3D" id="1.10.150.240">
    <property type="entry name" value="Putative phosphatase, domain 2"/>
    <property type="match status" value="1"/>
</dbReference>
<evidence type="ECO:0000256" key="2">
    <source>
        <dbReference type="ARBA" id="ARBA00006171"/>
    </source>
</evidence>
<dbReference type="SFLD" id="SFLDS00003">
    <property type="entry name" value="Haloacid_Dehalogenase"/>
    <property type="match status" value="1"/>
</dbReference>
<dbReference type="SFLD" id="SFLDG01129">
    <property type="entry name" value="C1.5:_HAD__Beta-PGM__Phosphata"/>
    <property type="match status" value="1"/>
</dbReference>
<dbReference type="STRING" id="1048983.EL17_01710"/>
<dbReference type="SFLD" id="SFLDG01135">
    <property type="entry name" value="C1.5.6:_HAD__Beta-PGM__Phospha"/>
    <property type="match status" value="1"/>
</dbReference>
<dbReference type="eggNOG" id="COG0637">
    <property type="taxonomic scope" value="Bacteria"/>
</dbReference>
<dbReference type="PRINTS" id="PR00413">
    <property type="entry name" value="HADHALOGNASE"/>
</dbReference>
<sequence length="218" mass="24325">MNQAVIFDMDGVICHTNPTHADAFRKFFTKYGIEADEADFKAHMYGKNNSYIMSHFFGREIMGSELQALEFEKESLFRDTYKPIMEAVKGYMDFLYALKAEGFKTAVATSAPLANLELISGGLQLGGLMDSFMSSEDVKAHKPDPEVYLKTAANLNVDAEQCVVFEDSYSGAMAGLNAGMKVVAVLTSHKREELPECHEYINDFTEISVQKIKALLEK</sequence>
<dbReference type="PANTHER" id="PTHR46193:SF18">
    <property type="entry name" value="HEXITOL PHOSPHATASE B"/>
    <property type="match status" value="1"/>
</dbReference>
<evidence type="ECO:0000256" key="5">
    <source>
        <dbReference type="ARBA" id="ARBA00023277"/>
    </source>
</evidence>
<name>A0A074LN05_9BACT</name>
<reference evidence="6 7" key="1">
    <citation type="submission" date="2014-04" db="EMBL/GenBank/DDBJ databases">
        <title>Characterization and application of a salt tolerant electro-active bacterium.</title>
        <authorList>
            <person name="Yang L."/>
            <person name="Wei S."/>
            <person name="Tay Q.X.M."/>
        </authorList>
    </citation>
    <scope>NUCLEOTIDE SEQUENCE [LARGE SCALE GENOMIC DNA]</scope>
    <source>
        <strain evidence="6 7">LY1</strain>
    </source>
</reference>
<dbReference type="GO" id="GO:0003824">
    <property type="term" value="F:catalytic activity"/>
    <property type="evidence" value="ECO:0007669"/>
    <property type="project" value="UniProtKB-ARBA"/>
</dbReference>
<dbReference type="SUPFAM" id="SSF56784">
    <property type="entry name" value="HAD-like"/>
    <property type="match status" value="1"/>
</dbReference>
<dbReference type="PANTHER" id="PTHR46193">
    <property type="entry name" value="6-PHOSPHOGLUCONATE PHOSPHATASE"/>
    <property type="match status" value="1"/>
</dbReference>
<dbReference type="Proteomes" id="UP000027821">
    <property type="component" value="Unassembled WGS sequence"/>
</dbReference>
<gene>
    <name evidence="6" type="ORF">EL17_01710</name>
</gene>
<evidence type="ECO:0000313" key="6">
    <source>
        <dbReference type="EMBL" id="KEO75282.1"/>
    </source>
</evidence>
<dbReference type="NCBIfam" id="TIGR01509">
    <property type="entry name" value="HAD-SF-IA-v3"/>
    <property type="match status" value="1"/>
</dbReference>
<keyword evidence="7" id="KW-1185">Reference proteome</keyword>
<dbReference type="InterPro" id="IPR023214">
    <property type="entry name" value="HAD_sf"/>
</dbReference>
<comment type="similarity">
    <text evidence="2">Belongs to the HAD-like hydrolase superfamily. CbbY/CbbZ/Gph/YieH family.</text>
</comment>
<comment type="cofactor">
    <cofactor evidence="1">
        <name>Mg(2+)</name>
        <dbReference type="ChEBI" id="CHEBI:18420"/>
    </cofactor>
</comment>
<dbReference type="InterPro" id="IPR036412">
    <property type="entry name" value="HAD-like_sf"/>
</dbReference>
<keyword evidence="3" id="KW-0479">Metal-binding</keyword>
<dbReference type="GO" id="GO:0046872">
    <property type="term" value="F:metal ion binding"/>
    <property type="evidence" value="ECO:0007669"/>
    <property type="project" value="UniProtKB-KW"/>
</dbReference>
<dbReference type="RefSeq" id="WP_035070190.1">
    <property type="nucleotide sequence ID" value="NZ_JMIH01000013.1"/>
</dbReference>
<proteinExistence type="inferred from homology"/>
<dbReference type="AlphaFoldDB" id="A0A074LN05"/>
<dbReference type="OrthoDB" id="9797743at2"/>